<dbReference type="InterPro" id="IPR029675">
    <property type="entry name" value="PGAP4"/>
</dbReference>
<protein>
    <recommendedName>
        <fullName evidence="4">Integral membrane protein</fullName>
    </recommendedName>
</protein>
<proteinExistence type="predicted"/>
<evidence type="ECO:0000256" key="1">
    <source>
        <dbReference type="SAM" id="Phobius"/>
    </source>
</evidence>
<sequence length="440" mass="49340">MFKSRSGSMTYLISLLVGFAFLYTSLTLHFREKCYADPTSYFYQPRRAHQAPYSTHRIQQATRYAAGLGSSLRNVDPSTHHQIAYKMSSPPPEICIGVPSVTRPGISYLKTTLGSMQDTLTSSQRSTLHFVVLLAHTNQSEHEDHGTPWLEAMADTVLSYDLPSDDGSRIAVAQMMEENGIHAVKSKFDYAITLEECVRTGAEWVMMLEDDVVFREGWLDKVRGALQEVDKKTRGMGMDEFLYLRLFYYEGLLGWNSESWPKYIGISTLLTALTTFLTYLLLCPLRRLLNNYLSVPIRNPSPATLLFPLLTTPLLIALYFLAGAPCLQSPAHGVSLMPSHGCCGQGLVFPRSTVQDHLLPYFREHKWSETPVDSFIEEFARDAESQGLWLGRWAVTPVVLQHVGTTSSHGVVRDGGFGDTMPDGIWNFGFERNEVTGESV</sequence>
<dbReference type="GO" id="GO:0016757">
    <property type="term" value="F:glycosyltransferase activity"/>
    <property type="evidence" value="ECO:0007669"/>
    <property type="project" value="InterPro"/>
</dbReference>
<accession>A0A6A6RNU5</accession>
<dbReference type="PANTHER" id="PTHR31410:SF1">
    <property type="entry name" value="POST-GPI ATTACHMENT TO PROTEINS FACTOR 4"/>
    <property type="match status" value="1"/>
</dbReference>
<reference evidence="2" key="1">
    <citation type="journal article" date="2020" name="Stud. Mycol.">
        <title>101 Dothideomycetes genomes: a test case for predicting lifestyles and emergence of pathogens.</title>
        <authorList>
            <person name="Haridas S."/>
            <person name="Albert R."/>
            <person name="Binder M."/>
            <person name="Bloem J."/>
            <person name="Labutti K."/>
            <person name="Salamov A."/>
            <person name="Andreopoulos B."/>
            <person name="Baker S."/>
            <person name="Barry K."/>
            <person name="Bills G."/>
            <person name="Bluhm B."/>
            <person name="Cannon C."/>
            <person name="Castanera R."/>
            <person name="Culley D."/>
            <person name="Daum C."/>
            <person name="Ezra D."/>
            <person name="Gonzalez J."/>
            <person name="Henrissat B."/>
            <person name="Kuo A."/>
            <person name="Liang C."/>
            <person name="Lipzen A."/>
            <person name="Lutzoni F."/>
            <person name="Magnuson J."/>
            <person name="Mondo S."/>
            <person name="Nolan M."/>
            <person name="Ohm R."/>
            <person name="Pangilinan J."/>
            <person name="Park H.-J."/>
            <person name="Ramirez L."/>
            <person name="Alfaro M."/>
            <person name="Sun H."/>
            <person name="Tritt A."/>
            <person name="Yoshinaga Y."/>
            <person name="Zwiers L.-H."/>
            <person name="Turgeon B."/>
            <person name="Goodwin S."/>
            <person name="Spatafora J."/>
            <person name="Crous P."/>
            <person name="Grigoriev I."/>
        </authorList>
    </citation>
    <scope>NUCLEOTIDE SEQUENCE</scope>
    <source>
        <strain evidence="2">CBS 473.64</strain>
    </source>
</reference>
<name>A0A6A6RNU5_9PLEO</name>
<keyword evidence="1" id="KW-0812">Transmembrane</keyword>
<evidence type="ECO:0000313" key="2">
    <source>
        <dbReference type="EMBL" id="KAF2636271.1"/>
    </source>
</evidence>
<organism evidence="2 3">
    <name type="scientific">Massarina eburnea CBS 473.64</name>
    <dbReference type="NCBI Taxonomy" id="1395130"/>
    <lineage>
        <taxon>Eukaryota</taxon>
        <taxon>Fungi</taxon>
        <taxon>Dikarya</taxon>
        <taxon>Ascomycota</taxon>
        <taxon>Pezizomycotina</taxon>
        <taxon>Dothideomycetes</taxon>
        <taxon>Pleosporomycetidae</taxon>
        <taxon>Pleosporales</taxon>
        <taxon>Massarineae</taxon>
        <taxon>Massarinaceae</taxon>
        <taxon>Massarina</taxon>
    </lineage>
</organism>
<dbReference type="CDD" id="cd22189">
    <property type="entry name" value="PGAP4-like_fungal"/>
    <property type="match status" value="1"/>
</dbReference>
<feature type="transmembrane region" description="Helical" evidence="1">
    <location>
        <begin position="303"/>
        <end position="322"/>
    </location>
</feature>
<keyword evidence="1" id="KW-0472">Membrane</keyword>
<evidence type="ECO:0008006" key="4">
    <source>
        <dbReference type="Google" id="ProtNLM"/>
    </source>
</evidence>
<dbReference type="OrthoDB" id="2016523at2759"/>
<dbReference type="EMBL" id="MU006799">
    <property type="protein sequence ID" value="KAF2636271.1"/>
    <property type="molecule type" value="Genomic_DNA"/>
</dbReference>
<dbReference type="PANTHER" id="PTHR31410">
    <property type="entry name" value="TRANSMEMBRANE PROTEIN 246"/>
    <property type="match status" value="1"/>
</dbReference>
<gene>
    <name evidence="2" type="ORF">P280DRAFT_493132</name>
</gene>
<keyword evidence="3" id="KW-1185">Reference proteome</keyword>
<dbReference type="GO" id="GO:0000139">
    <property type="term" value="C:Golgi membrane"/>
    <property type="evidence" value="ECO:0007669"/>
    <property type="project" value="InterPro"/>
</dbReference>
<dbReference type="Proteomes" id="UP000799753">
    <property type="component" value="Unassembled WGS sequence"/>
</dbReference>
<dbReference type="AlphaFoldDB" id="A0A6A6RNU5"/>
<evidence type="ECO:0000313" key="3">
    <source>
        <dbReference type="Proteomes" id="UP000799753"/>
    </source>
</evidence>
<keyword evidence="1" id="KW-1133">Transmembrane helix</keyword>
<dbReference type="GO" id="GO:0006506">
    <property type="term" value="P:GPI anchor biosynthetic process"/>
    <property type="evidence" value="ECO:0007669"/>
    <property type="project" value="InterPro"/>
</dbReference>
<feature type="transmembrane region" description="Helical" evidence="1">
    <location>
        <begin position="263"/>
        <end position="282"/>
    </location>
</feature>